<feature type="domain" description="Protein kinase" evidence="7">
    <location>
        <begin position="19"/>
        <end position="346"/>
    </location>
</feature>
<evidence type="ECO:0000313" key="8">
    <source>
        <dbReference type="EMBL" id="KAG0690087.1"/>
    </source>
</evidence>
<dbReference type="GO" id="GO:0030447">
    <property type="term" value="P:filamentous growth"/>
    <property type="evidence" value="ECO:0007669"/>
    <property type="project" value="UniProtKB-ARBA"/>
</dbReference>
<keyword evidence="2 5" id="KW-0547">Nucleotide-binding</keyword>
<keyword evidence="4 5" id="KW-0067">ATP-binding</keyword>
<dbReference type="InterPro" id="IPR050538">
    <property type="entry name" value="MAP_kinase_kinase_kinase"/>
</dbReference>
<dbReference type="PANTHER" id="PTHR48016:SF56">
    <property type="entry name" value="MAPKK KINASE"/>
    <property type="match status" value="1"/>
</dbReference>
<gene>
    <name evidence="8" type="ORF">C6P40_003850</name>
</gene>
<dbReference type="PROSITE" id="PS00108">
    <property type="entry name" value="PROTEIN_KINASE_ST"/>
    <property type="match status" value="1"/>
</dbReference>
<evidence type="ECO:0000256" key="1">
    <source>
        <dbReference type="ARBA" id="ARBA00022679"/>
    </source>
</evidence>
<keyword evidence="1" id="KW-0808">Transferase</keyword>
<dbReference type="InterPro" id="IPR011009">
    <property type="entry name" value="Kinase-like_dom_sf"/>
</dbReference>
<keyword evidence="3" id="KW-0418">Kinase</keyword>
<dbReference type="GO" id="GO:0000165">
    <property type="term" value="P:MAPK cascade"/>
    <property type="evidence" value="ECO:0007669"/>
    <property type="project" value="UniProtKB-ARBA"/>
</dbReference>
<evidence type="ECO:0000256" key="6">
    <source>
        <dbReference type="SAM" id="MobiDB-lite"/>
    </source>
</evidence>
<evidence type="ECO:0000256" key="5">
    <source>
        <dbReference type="PROSITE-ProRule" id="PRU10141"/>
    </source>
</evidence>
<evidence type="ECO:0000256" key="2">
    <source>
        <dbReference type="ARBA" id="ARBA00022741"/>
    </source>
</evidence>
<dbReference type="SMART" id="SM00220">
    <property type="entry name" value="S_TKc"/>
    <property type="match status" value="1"/>
</dbReference>
<dbReference type="Proteomes" id="UP000697127">
    <property type="component" value="Unassembled WGS sequence"/>
</dbReference>
<dbReference type="GO" id="GO:0005524">
    <property type="term" value="F:ATP binding"/>
    <property type="evidence" value="ECO:0007669"/>
    <property type="project" value="UniProtKB-UniRule"/>
</dbReference>
<dbReference type="GO" id="GO:0004672">
    <property type="term" value="F:protein kinase activity"/>
    <property type="evidence" value="ECO:0007669"/>
    <property type="project" value="InterPro"/>
</dbReference>
<dbReference type="PROSITE" id="PS50011">
    <property type="entry name" value="PROTEIN_KINASE_DOM"/>
    <property type="match status" value="1"/>
</dbReference>
<dbReference type="EMBL" id="PUHW01000046">
    <property type="protein sequence ID" value="KAG0690087.1"/>
    <property type="molecule type" value="Genomic_DNA"/>
</dbReference>
<sequence length="560" mass="65264">MRDKYQDYTLTYDEFIEYNHKHQLLGRGGFGKVFKTTDSKNNVYAMKIIDIKEVTHRYMLETPMKPRINKHERYDNFQFRKHILTSLLNEVKIMKNLQHPNIISIYHYYMDDNDDTNNNNNNNNIDDDDDNDKDKILSTPQRNPINSQNLYIIMEYSSHGSLLQYIRSQPNRHISEFVSSGITLNILDGLAYLASLSIIHGDIKAANLLIFPKGIIKLCDFGLSFQWDDENSDDYNEDVQDDNKRLQKIATNGSAYWLAPEIILHRMATPKSDIWSLGSTIIEMLTGYPPFSKKGPLSACHAVGSGTKVEYPIGLSKDCISFLDECFQYDPTLRSRAKTLQNHNWIKHTKKNILEFVEIDNDSDNNDTDLGLEYDKINDMEFKRNKNPVSFKKNKTQLDSFKEKHEDFQFNESELDVSLLEITNNKESYNNFTTIKKLYQINQLKLEELKHINVIEEMMDMDELREHYIPMVMKLLLKSPDIPDRIARTEQLLRIGKEFLRMHPLQLRQLCLSGCLVPLAIAKQEHRLNIETIRLVQKLVLGTFKTRGEEWLSASGFKAL</sequence>
<dbReference type="SUPFAM" id="SSF56112">
    <property type="entry name" value="Protein kinase-like (PK-like)"/>
    <property type="match status" value="1"/>
</dbReference>
<proteinExistence type="predicted"/>
<keyword evidence="9" id="KW-1185">Reference proteome</keyword>
<dbReference type="InterPro" id="IPR017441">
    <property type="entry name" value="Protein_kinase_ATP_BS"/>
</dbReference>
<dbReference type="Gene3D" id="1.10.510.10">
    <property type="entry name" value="Transferase(Phosphotransferase) domain 1"/>
    <property type="match status" value="1"/>
</dbReference>
<dbReference type="AlphaFoldDB" id="A0A9P6WN02"/>
<accession>A0A9P6WN02</accession>
<organism evidence="8 9">
    <name type="scientific">Pichia californica</name>
    <dbReference type="NCBI Taxonomy" id="460514"/>
    <lineage>
        <taxon>Eukaryota</taxon>
        <taxon>Fungi</taxon>
        <taxon>Dikarya</taxon>
        <taxon>Ascomycota</taxon>
        <taxon>Saccharomycotina</taxon>
        <taxon>Pichiomycetes</taxon>
        <taxon>Pichiales</taxon>
        <taxon>Pichiaceae</taxon>
        <taxon>Pichia</taxon>
    </lineage>
</organism>
<evidence type="ECO:0000259" key="7">
    <source>
        <dbReference type="PROSITE" id="PS50011"/>
    </source>
</evidence>
<evidence type="ECO:0000313" key="9">
    <source>
        <dbReference type="Proteomes" id="UP000697127"/>
    </source>
</evidence>
<dbReference type="Gene3D" id="3.30.200.20">
    <property type="entry name" value="Phosphorylase Kinase, domain 1"/>
    <property type="match status" value="1"/>
</dbReference>
<protein>
    <recommendedName>
        <fullName evidence="7">Protein kinase domain-containing protein</fullName>
    </recommendedName>
</protein>
<evidence type="ECO:0000256" key="4">
    <source>
        <dbReference type="ARBA" id="ARBA00022840"/>
    </source>
</evidence>
<comment type="caution">
    <text evidence="8">The sequence shown here is derived from an EMBL/GenBank/DDBJ whole genome shotgun (WGS) entry which is preliminary data.</text>
</comment>
<dbReference type="InterPro" id="IPR008271">
    <property type="entry name" value="Ser/Thr_kinase_AS"/>
</dbReference>
<dbReference type="Pfam" id="PF00069">
    <property type="entry name" value="Pkinase"/>
    <property type="match status" value="1"/>
</dbReference>
<dbReference type="InterPro" id="IPR000719">
    <property type="entry name" value="Prot_kinase_dom"/>
</dbReference>
<dbReference type="OrthoDB" id="8693905at2759"/>
<dbReference type="PROSITE" id="PS00107">
    <property type="entry name" value="PROTEIN_KINASE_ATP"/>
    <property type="match status" value="1"/>
</dbReference>
<feature type="region of interest" description="Disordered" evidence="6">
    <location>
        <begin position="117"/>
        <end position="142"/>
    </location>
</feature>
<feature type="binding site" evidence="5">
    <location>
        <position position="47"/>
    </location>
    <ligand>
        <name>ATP</name>
        <dbReference type="ChEBI" id="CHEBI:30616"/>
    </ligand>
</feature>
<evidence type="ECO:0000256" key="3">
    <source>
        <dbReference type="ARBA" id="ARBA00022777"/>
    </source>
</evidence>
<dbReference type="PANTHER" id="PTHR48016">
    <property type="entry name" value="MAP KINASE KINASE KINASE SSK2-RELATED-RELATED"/>
    <property type="match status" value="1"/>
</dbReference>
<name>A0A9P6WN02_9ASCO</name>
<reference evidence="8" key="1">
    <citation type="submission" date="2020-11" db="EMBL/GenBank/DDBJ databases">
        <title>Kefir isolates.</title>
        <authorList>
            <person name="Marcisauskas S."/>
            <person name="Kim Y."/>
            <person name="Blasche S."/>
        </authorList>
    </citation>
    <scope>NUCLEOTIDE SEQUENCE</scope>
    <source>
        <strain evidence="8">Olga-1</strain>
    </source>
</reference>